<feature type="non-terminal residue" evidence="7">
    <location>
        <position position="233"/>
    </location>
</feature>
<evidence type="ECO:0000256" key="1">
    <source>
        <dbReference type="ARBA" id="ARBA00004370"/>
    </source>
</evidence>
<dbReference type="PANTHER" id="PTHR46182">
    <property type="entry name" value="FI19480P1"/>
    <property type="match status" value="1"/>
</dbReference>
<dbReference type="InterPro" id="IPR013783">
    <property type="entry name" value="Ig-like_fold"/>
</dbReference>
<dbReference type="PANTHER" id="PTHR46182:SF2">
    <property type="entry name" value="FI19480P1"/>
    <property type="match status" value="1"/>
</dbReference>
<reference evidence="7 8" key="1">
    <citation type="submission" date="2013-11" db="EMBL/GenBank/DDBJ databases">
        <title>Genome sequencing of Stegodyphus mimosarum.</title>
        <authorList>
            <person name="Bechsgaard J."/>
        </authorList>
    </citation>
    <scope>NUCLEOTIDE SEQUENCE [LARGE SCALE GENOMIC DNA]</scope>
</reference>
<evidence type="ECO:0000256" key="2">
    <source>
        <dbReference type="ARBA" id="ARBA00022692"/>
    </source>
</evidence>
<dbReference type="InterPro" id="IPR035986">
    <property type="entry name" value="PKD_dom_sf"/>
</dbReference>
<dbReference type="FunFam" id="2.60.40.10:FF:000061">
    <property type="entry name" value="Dyslexia-associated protein KIAA0319 homolog"/>
    <property type="match status" value="1"/>
</dbReference>
<keyword evidence="2" id="KW-0812">Transmembrane</keyword>
<dbReference type="AlphaFoldDB" id="A0A087UQE5"/>
<dbReference type="STRING" id="407821.A0A087UQE5"/>
<dbReference type="InterPro" id="IPR056502">
    <property type="entry name" value="KIAA0319-like_C"/>
</dbReference>
<dbReference type="GO" id="GO:0016020">
    <property type="term" value="C:membrane"/>
    <property type="evidence" value="ECO:0007669"/>
    <property type="project" value="UniProtKB-SubCell"/>
</dbReference>
<keyword evidence="5" id="KW-0325">Glycoprotein</keyword>
<dbReference type="Gene3D" id="2.60.40.10">
    <property type="entry name" value="Immunoglobulins"/>
    <property type="match status" value="1"/>
</dbReference>
<evidence type="ECO:0000313" key="8">
    <source>
        <dbReference type="Proteomes" id="UP000054359"/>
    </source>
</evidence>
<dbReference type="GO" id="GO:0001764">
    <property type="term" value="P:neuron migration"/>
    <property type="evidence" value="ECO:0007669"/>
    <property type="project" value="TreeGrafter"/>
</dbReference>
<dbReference type="SMART" id="SM00089">
    <property type="entry name" value="PKD"/>
    <property type="match status" value="1"/>
</dbReference>
<gene>
    <name evidence="7" type="ORF">X975_03607</name>
</gene>
<keyword evidence="8" id="KW-1185">Reference proteome</keyword>
<dbReference type="CDD" id="cd00146">
    <property type="entry name" value="PKD"/>
    <property type="match status" value="1"/>
</dbReference>
<evidence type="ECO:0000259" key="6">
    <source>
        <dbReference type="SMART" id="SM00089"/>
    </source>
</evidence>
<protein>
    <submittedName>
        <fullName evidence="7">Dyslexia-associated protein-like protein</fullName>
    </submittedName>
</protein>
<dbReference type="Gene3D" id="2.10.25.10">
    <property type="entry name" value="Laminin"/>
    <property type="match status" value="1"/>
</dbReference>
<dbReference type="SUPFAM" id="SSF49299">
    <property type="entry name" value="PKD domain"/>
    <property type="match status" value="1"/>
</dbReference>
<dbReference type="Pfam" id="PF22352">
    <property type="entry name" value="K319L-like_PKD"/>
    <property type="match status" value="1"/>
</dbReference>
<dbReference type="EMBL" id="KK121025">
    <property type="protein sequence ID" value="KFM79584.1"/>
    <property type="molecule type" value="Genomic_DNA"/>
</dbReference>
<comment type="subcellular location">
    <subcellularLocation>
        <location evidence="1">Membrane</location>
    </subcellularLocation>
</comment>
<sequence>MAPHANAGGDKTIYLPCDVVVMNGSLSSDDVGIVKYQWNRDPASLAAGYVLENSDQTPVLKLSGLISGRYLFRLTVSDLQGASSSDTASLIVKPPKTLIDQVEIIVNADIKSFTQEQEDTLLRQLEILLHDGEPAKVNLIKLDSDRHTRRVILLFTAERVSNFNAGLISGIDVVSRLKKKLRTDSSLLDVEVLSVDTVVCQNNCSGHGTCDQYTKHCVCEAFWMQDVFRYNLG</sequence>
<keyword evidence="4" id="KW-0472">Membrane</keyword>
<keyword evidence="3" id="KW-1133">Transmembrane helix</keyword>
<dbReference type="InterPro" id="IPR029865">
    <property type="entry name" value="KIAA0319-like"/>
</dbReference>
<dbReference type="OrthoDB" id="536372at2759"/>
<dbReference type="Proteomes" id="UP000054359">
    <property type="component" value="Unassembled WGS sequence"/>
</dbReference>
<evidence type="ECO:0000256" key="3">
    <source>
        <dbReference type="ARBA" id="ARBA00022989"/>
    </source>
</evidence>
<evidence type="ECO:0000256" key="5">
    <source>
        <dbReference type="ARBA" id="ARBA00023180"/>
    </source>
</evidence>
<dbReference type="Pfam" id="PF23620">
    <property type="entry name" value="KIAA0319"/>
    <property type="match status" value="1"/>
</dbReference>
<name>A0A087UQE5_STEMI</name>
<accession>A0A087UQE5</accession>
<evidence type="ECO:0000256" key="4">
    <source>
        <dbReference type="ARBA" id="ARBA00023136"/>
    </source>
</evidence>
<dbReference type="GO" id="GO:0031410">
    <property type="term" value="C:cytoplasmic vesicle"/>
    <property type="evidence" value="ECO:0007669"/>
    <property type="project" value="TreeGrafter"/>
</dbReference>
<evidence type="ECO:0000313" key="7">
    <source>
        <dbReference type="EMBL" id="KFM79584.1"/>
    </source>
</evidence>
<dbReference type="InterPro" id="IPR022409">
    <property type="entry name" value="PKD/Chitinase_dom"/>
</dbReference>
<proteinExistence type="predicted"/>
<organism evidence="7 8">
    <name type="scientific">Stegodyphus mimosarum</name>
    <name type="common">African social velvet spider</name>
    <dbReference type="NCBI Taxonomy" id="407821"/>
    <lineage>
        <taxon>Eukaryota</taxon>
        <taxon>Metazoa</taxon>
        <taxon>Ecdysozoa</taxon>
        <taxon>Arthropoda</taxon>
        <taxon>Chelicerata</taxon>
        <taxon>Arachnida</taxon>
        <taxon>Araneae</taxon>
        <taxon>Araneomorphae</taxon>
        <taxon>Entelegynae</taxon>
        <taxon>Eresoidea</taxon>
        <taxon>Eresidae</taxon>
        <taxon>Stegodyphus</taxon>
    </lineage>
</organism>
<feature type="domain" description="PKD/Chitinase" evidence="6">
    <location>
        <begin position="10"/>
        <end position="95"/>
    </location>
</feature>